<organism evidence="7 8">
    <name type="scientific">Saprolegnia parasitica (strain CBS 223.65)</name>
    <dbReference type="NCBI Taxonomy" id="695850"/>
    <lineage>
        <taxon>Eukaryota</taxon>
        <taxon>Sar</taxon>
        <taxon>Stramenopiles</taxon>
        <taxon>Oomycota</taxon>
        <taxon>Saprolegniomycetes</taxon>
        <taxon>Saprolegniales</taxon>
        <taxon>Saprolegniaceae</taxon>
        <taxon>Saprolegnia</taxon>
    </lineage>
</organism>
<evidence type="ECO:0000256" key="2">
    <source>
        <dbReference type="ARBA" id="ARBA00022448"/>
    </source>
</evidence>
<evidence type="ECO:0000313" key="8">
    <source>
        <dbReference type="Proteomes" id="UP000030745"/>
    </source>
</evidence>
<dbReference type="OMA" id="DRANCED"/>
<dbReference type="Proteomes" id="UP000030745">
    <property type="component" value="Unassembled WGS sequence"/>
</dbReference>
<dbReference type="InterPro" id="IPR001046">
    <property type="entry name" value="NRAMP_fam"/>
</dbReference>
<evidence type="ECO:0000313" key="7">
    <source>
        <dbReference type="EMBL" id="KDO26472.1"/>
    </source>
</evidence>
<feature type="transmembrane region" description="Helical" evidence="6">
    <location>
        <begin position="145"/>
        <end position="165"/>
    </location>
</feature>
<dbReference type="AlphaFoldDB" id="A0A067CI28"/>
<feature type="transmembrane region" description="Helical" evidence="6">
    <location>
        <begin position="445"/>
        <end position="469"/>
    </location>
</feature>
<dbReference type="PRINTS" id="PR00447">
    <property type="entry name" value="NATRESASSCMP"/>
</dbReference>
<keyword evidence="3 6" id="KW-0812">Transmembrane</keyword>
<feature type="transmembrane region" description="Helical" evidence="6">
    <location>
        <begin position="40"/>
        <end position="61"/>
    </location>
</feature>
<feature type="transmembrane region" description="Helical" evidence="6">
    <location>
        <begin position="481"/>
        <end position="500"/>
    </location>
</feature>
<dbReference type="PANTHER" id="PTHR11706:SF33">
    <property type="entry name" value="NATURAL RESISTANCE-ASSOCIATED MACROPHAGE PROTEIN 2"/>
    <property type="match status" value="1"/>
</dbReference>
<keyword evidence="2" id="KW-0813">Transport</keyword>
<dbReference type="KEGG" id="spar:SPRG_08275"/>
<dbReference type="VEuPathDB" id="FungiDB:SPRG_08275"/>
<dbReference type="OrthoDB" id="409173at2759"/>
<name>A0A067CI28_SAPPC</name>
<sequence length="525" mass="55653">MRFSWTKFMRYVGPGWLVSVAYIGPSSLEARLQAGAYTNFDVLGVLMLSFGVGFFFQVLAARLGTVTGRSLSEHCSAEYPRPVALVLWLVAEAAIIGCDVHEILGSALALHVLTGIPLWSGCLVIGCATFAFLSLHVLGVRYVEAFFTVLLLAMGLCFVVDFGLVKVDWADAIGSVVPLITDVNARAAMNTLGPALVPHNLFLHSALVALRPLNRRDRSAVRAATLYASVEVGVALCTIFVVNVAVLGLFADAFYAAPCSVLPDQSACLPPATALYSGSPVYNYYSLAPCLVLNHTVSDDCPRCAMGHTQMYGYCQPLELVDAGSALRDTLGAPAAHAWAIALLAAGQASTMTATYAGQFVMEGFVPLRLPAWQRIAITRVLALLPAVMLAVSALDNKGAIHPTSLHVVQSLALPLALVPLVTLTSSRSVMGKGFINGARTRMAAIVLAGVLCILNLYDVGSAIAAVVWTSARSYATTGAMVVYVMVLLYITLLAPLCAWRASIVEAPEAILESLLDTNEDDDAA</sequence>
<evidence type="ECO:0000256" key="1">
    <source>
        <dbReference type="ARBA" id="ARBA00004141"/>
    </source>
</evidence>
<dbReference type="Pfam" id="PF01566">
    <property type="entry name" value="Nramp"/>
    <property type="match status" value="1"/>
</dbReference>
<evidence type="ECO:0000256" key="4">
    <source>
        <dbReference type="ARBA" id="ARBA00022989"/>
    </source>
</evidence>
<dbReference type="NCBIfam" id="TIGR01197">
    <property type="entry name" value="nramp"/>
    <property type="match status" value="1"/>
</dbReference>
<dbReference type="PANTHER" id="PTHR11706">
    <property type="entry name" value="SOLUTE CARRIER PROTEIN FAMILY 11 MEMBER"/>
    <property type="match status" value="1"/>
</dbReference>
<dbReference type="RefSeq" id="XP_012202907.1">
    <property type="nucleotide sequence ID" value="XM_012347517.1"/>
</dbReference>
<protein>
    <submittedName>
        <fullName evidence="7">Uncharacterized protein</fullName>
    </submittedName>
</protein>
<feature type="transmembrane region" description="Helical" evidence="6">
    <location>
        <begin position="336"/>
        <end position="357"/>
    </location>
</feature>
<feature type="transmembrane region" description="Helical" evidence="6">
    <location>
        <begin position="377"/>
        <end position="395"/>
    </location>
</feature>
<keyword evidence="8" id="KW-1185">Reference proteome</keyword>
<evidence type="ECO:0000256" key="6">
    <source>
        <dbReference type="SAM" id="Phobius"/>
    </source>
</evidence>
<evidence type="ECO:0000256" key="3">
    <source>
        <dbReference type="ARBA" id="ARBA00022692"/>
    </source>
</evidence>
<dbReference type="GO" id="GO:0034755">
    <property type="term" value="P:iron ion transmembrane transport"/>
    <property type="evidence" value="ECO:0007669"/>
    <property type="project" value="TreeGrafter"/>
</dbReference>
<accession>A0A067CI28</accession>
<gene>
    <name evidence="7" type="ORF">SPRG_08275</name>
</gene>
<proteinExistence type="predicted"/>
<dbReference type="EMBL" id="KK583224">
    <property type="protein sequence ID" value="KDO26472.1"/>
    <property type="molecule type" value="Genomic_DNA"/>
</dbReference>
<dbReference type="GO" id="GO:0015086">
    <property type="term" value="F:cadmium ion transmembrane transporter activity"/>
    <property type="evidence" value="ECO:0007669"/>
    <property type="project" value="TreeGrafter"/>
</dbReference>
<feature type="transmembrane region" description="Helical" evidence="6">
    <location>
        <begin position="116"/>
        <end position="138"/>
    </location>
</feature>
<dbReference type="NCBIfam" id="NF037982">
    <property type="entry name" value="Nramp_1"/>
    <property type="match status" value="1"/>
</dbReference>
<reference evidence="7 8" key="1">
    <citation type="journal article" date="2013" name="PLoS Genet.">
        <title>Distinctive expansion of potential virulence genes in the genome of the oomycete fish pathogen Saprolegnia parasitica.</title>
        <authorList>
            <person name="Jiang R.H."/>
            <person name="de Bruijn I."/>
            <person name="Haas B.J."/>
            <person name="Belmonte R."/>
            <person name="Lobach L."/>
            <person name="Christie J."/>
            <person name="van den Ackerveken G."/>
            <person name="Bottin A."/>
            <person name="Bulone V."/>
            <person name="Diaz-Moreno S.M."/>
            <person name="Dumas B."/>
            <person name="Fan L."/>
            <person name="Gaulin E."/>
            <person name="Govers F."/>
            <person name="Grenville-Briggs L.J."/>
            <person name="Horner N.R."/>
            <person name="Levin J.Z."/>
            <person name="Mammella M."/>
            <person name="Meijer H.J."/>
            <person name="Morris P."/>
            <person name="Nusbaum C."/>
            <person name="Oome S."/>
            <person name="Phillips A.J."/>
            <person name="van Rooyen D."/>
            <person name="Rzeszutek E."/>
            <person name="Saraiva M."/>
            <person name="Secombes C.J."/>
            <person name="Seidl M.F."/>
            <person name="Snel B."/>
            <person name="Stassen J.H."/>
            <person name="Sykes S."/>
            <person name="Tripathy S."/>
            <person name="van den Berg H."/>
            <person name="Vega-Arreguin J.C."/>
            <person name="Wawra S."/>
            <person name="Young S.K."/>
            <person name="Zeng Q."/>
            <person name="Dieguez-Uribeondo J."/>
            <person name="Russ C."/>
            <person name="Tyler B.M."/>
            <person name="van West P."/>
        </authorList>
    </citation>
    <scope>NUCLEOTIDE SEQUENCE [LARGE SCALE GENOMIC DNA]</scope>
    <source>
        <strain evidence="7 8">CBS 223.65</strain>
    </source>
</reference>
<keyword evidence="4 6" id="KW-1133">Transmembrane helix</keyword>
<feature type="transmembrane region" description="Helical" evidence="6">
    <location>
        <begin position="196"/>
        <end position="214"/>
    </location>
</feature>
<dbReference type="GO" id="GO:0005384">
    <property type="term" value="F:manganese ion transmembrane transporter activity"/>
    <property type="evidence" value="ECO:0007669"/>
    <property type="project" value="TreeGrafter"/>
</dbReference>
<dbReference type="GeneID" id="24130505"/>
<comment type="subcellular location">
    <subcellularLocation>
        <location evidence="1">Membrane</location>
        <topology evidence="1">Multi-pass membrane protein</topology>
    </subcellularLocation>
</comment>
<feature type="transmembrane region" description="Helical" evidence="6">
    <location>
        <begin position="407"/>
        <end position="424"/>
    </location>
</feature>
<evidence type="ECO:0000256" key="5">
    <source>
        <dbReference type="ARBA" id="ARBA00023136"/>
    </source>
</evidence>
<keyword evidence="5 6" id="KW-0472">Membrane</keyword>
<feature type="transmembrane region" description="Helical" evidence="6">
    <location>
        <begin position="226"/>
        <end position="251"/>
    </location>
</feature>
<dbReference type="GO" id="GO:0005886">
    <property type="term" value="C:plasma membrane"/>
    <property type="evidence" value="ECO:0007669"/>
    <property type="project" value="TreeGrafter"/>
</dbReference>